<accession>A0A347VQU3</accession>
<evidence type="ECO:0000313" key="3">
    <source>
        <dbReference type="Proteomes" id="UP000029714"/>
    </source>
</evidence>
<keyword evidence="3" id="KW-1185">Reference proteome</keyword>
<proteinExistence type="predicted"/>
<gene>
    <name evidence="1" type="ORF">DCO61_00355</name>
    <name evidence="2" type="ORF">LS64_000810</name>
</gene>
<protein>
    <submittedName>
        <fullName evidence="2">Uncharacterized protein</fullName>
    </submittedName>
</protein>
<dbReference type="EMBL" id="JRMP02000001">
    <property type="protein sequence ID" value="TLD95935.1"/>
    <property type="molecule type" value="Genomic_DNA"/>
</dbReference>
<evidence type="ECO:0000313" key="4">
    <source>
        <dbReference type="Proteomes" id="UP000477070"/>
    </source>
</evidence>
<evidence type="ECO:0000313" key="1">
    <source>
        <dbReference type="EMBL" id="MWV68522.1"/>
    </source>
</evidence>
<comment type="caution">
    <text evidence="2">The sequence shown here is derived from an EMBL/GenBank/DDBJ whole genome shotgun (WGS) entry which is preliminary data.</text>
</comment>
<dbReference type="AlphaFoldDB" id="A0A347VQU3"/>
<reference evidence="1 4" key="4">
    <citation type="submission" date="2019-12" db="EMBL/GenBank/DDBJ databases">
        <title>Multi-Generational Helicobacter saguini Isolates.</title>
        <authorList>
            <person name="Mannion A."/>
            <person name="Shen Z."/>
            <person name="Fox J.G."/>
        </authorList>
    </citation>
    <scope>NUCLEOTIDE SEQUENCE [LARGE SCALE GENOMIC DNA]</scope>
    <source>
        <strain evidence="1">16-048</strain>
        <strain evidence="4">16-048 (F4)</strain>
    </source>
</reference>
<sequence length="99" mass="11340">MDAVFPFDKVTLVYEGSEFLVGFGKNTRNRNKYSVGLRWKSYKYDGSDNTGFPYDSSKKGVWFMIPIHLSAAFLETLKGNKYSKKDALDNAIKLLKEQN</sequence>
<dbReference type="STRING" id="1548018.LS64_03635"/>
<reference evidence="2" key="3">
    <citation type="submission" date="2018-04" db="EMBL/GenBank/DDBJ databases">
        <authorList>
            <person name="Sheh A."/>
            <person name="Shen Z."/>
            <person name="Mannion A.J."/>
            <person name="Fox J.G."/>
        </authorList>
    </citation>
    <scope>NUCLEOTIDE SEQUENCE</scope>
    <source>
        <strain evidence="2">MIT 97-6194</strain>
    </source>
</reference>
<evidence type="ECO:0000313" key="2">
    <source>
        <dbReference type="EMBL" id="TLD95935.1"/>
    </source>
</evidence>
<organism evidence="2 3">
    <name type="scientific">Helicobacter saguini</name>
    <dbReference type="NCBI Taxonomy" id="1548018"/>
    <lineage>
        <taxon>Bacteria</taxon>
        <taxon>Pseudomonadati</taxon>
        <taxon>Campylobacterota</taxon>
        <taxon>Epsilonproteobacteria</taxon>
        <taxon>Campylobacterales</taxon>
        <taxon>Helicobacteraceae</taxon>
        <taxon>Helicobacter</taxon>
    </lineage>
</organism>
<reference evidence="2 3" key="1">
    <citation type="journal article" date="2014" name="Genome Announc.">
        <title>Draft genome sequences of eight enterohepatic helicobacter species isolated from both laboratory and wild rodents.</title>
        <authorList>
            <person name="Sheh A."/>
            <person name="Shen Z."/>
            <person name="Fox J.G."/>
        </authorList>
    </citation>
    <scope>NUCLEOTIDE SEQUENCE [LARGE SCALE GENOMIC DNA]</scope>
    <source>
        <strain evidence="2 3">MIT 97-6194</strain>
    </source>
</reference>
<name>A0A347VQU3_9HELI</name>
<dbReference type="Proteomes" id="UP000029714">
    <property type="component" value="Unassembled WGS sequence"/>
</dbReference>
<dbReference type="Proteomes" id="UP000477070">
    <property type="component" value="Unassembled WGS sequence"/>
</dbReference>
<dbReference type="EMBL" id="QBIU01000001">
    <property type="protein sequence ID" value="MWV68522.1"/>
    <property type="molecule type" value="Genomic_DNA"/>
</dbReference>
<dbReference type="RefSeq" id="WP_034570749.1">
    <property type="nucleotide sequence ID" value="NZ_JRMP02000001.1"/>
</dbReference>
<reference evidence="2 3" key="2">
    <citation type="journal article" date="2016" name="Infect. Immun.">
        <title>Helicobacter saguini, a Novel Helicobacter Isolated from Cotton-Top Tamarins with Ulcerative Colitis, Has Proinflammatory Properties and Induces Typhlocolitis and Dysplasia in Gnotobiotic IL-10-/- Mice.</title>
        <authorList>
            <person name="Shen Z."/>
            <person name="Mannion A."/>
            <person name="Whary M.T."/>
            <person name="Muthupalani S."/>
            <person name="Sheh A."/>
            <person name="Feng Y."/>
            <person name="Gong G."/>
            <person name="Vandamme P."/>
            <person name="Holcombe H.R."/>
            <person name="Paster B.J."/>
            <person name="Fox J.G."/>
        </authorList>
    </citation>
    <scope>NUCLEOTIDE SEQUENCE [LARGE SCALE GENOMIC DNA]</scope>
    <source>
        <strain evidence="2 3">MIT 97-6194</strain>
    </source>
</reference>